<evidence type="ECO:0000313" key="2">
    <source>
        <dbReference type="Proteomes" id="UP000071778"/>
    </source>
</evidence>
<sequence length="55" mass="5924">MTPWILPFQTAKRGTLAESFHHAAGRFLALGNCILEPANSLSPHLVACCSGMDQL</sequence>
<protein>
    <submittedName>
        <fullName evidence="1">Uncharacterized protein</fullName>
    </submittedName>
</protein>
<reference evidence="1 2" key="1">
    <citation type="submission" date="2015-11" db="EMBL/GenBank/DDBJ databases">
        <title>Exploring the genomic traits of fungus-feeding bacterial genus Collimonas.</title>
        <authorList>
            <person name="Song C."/>
            <person name="Schmidt R."/>
            <person name="de Jager V."/>
            <person name="Krzyzanowska D."/>
            <person name="Jongedijk E."/>
            <person name="Cankar K."/>
            <person name="Beekwilder J."/>
            <person name="van Veen A."/>
            <person name="de Boer W."/>
            <person name="van Veen J.A."/>
            <person name="Garbeva P."/>
        </authorList>
    </citation>
    <scope>NUCLEOTIDE SEQUENCE [LARGE SCALE GENOMIC DNA]</scope>
    <source>
        <strain evidence="1 2">Ter282</strain>
    </source>
</reference>
<dbReference type="Proteomes" id="UP000071778">
    <property type="component" value="Chromosome"/>
</dbReference>
<accession>A0A127QE10</accession>
<evidence type="ECO:0000313" key="1">
    <source>
        <dbReference type="EMBL" id="AMP08075.1"/>
    </source>
</evidence>
<dbReference type="PATRIC" id="fig|279058.17.peg.274"/>
<name>A0A127QE10_9BURK</name>
<dbReference type="AlphaFoldDB" id="A0A127QE10"/>
<gene>
    <name evidence="1" type="ORF">CAter282_0253</name>
</gene>
<keyword evidence="2" id="KW-1185">Reference proteome</keyword>
<organism evidence="1 2">
    <name type="scientific">Collimonas arenae</name>
    <dbReference type="NCBI Taxonomy" id="279058"/>
    <lineage>
        <taxon>Bacteria</taxon>
        <taxon>Pseudomonadati</taxon>
        <taxon>Pseudomonadota</taxon>
        <taxon>Betaproteobacteria</taxon>
        <taxon>Burkholderiales</taxon>
        <taxon>Oxalobacteraceae</taxon>
        <taxon>Collimonas</taxon>
    </lineage>
</organism>
<proteinExistence type="predicted"/>
<dbReference type="EMBL" id="CP013235">
    <property type="protein sequence ID" value="AMP08075.1"/>
    <property type="molecule type" value="Genomic_DNA"/>
</dbReference>